<dbReference type="PROSITE" id="PS50089">
    <property type="entry name" value="ZF_RING_2"/>
    <property type="match status" value="1"/>
</dbReference>
<dbReference type="OrthoDB" id="8062037at2759"/>
<evidence type="ECO:0000313" key="12">
    <source>
        <dbReference type="EMBL" id="KZF22784.1"/>
    </source>
</evidence>
<dbReference type="GeneID" id="28894272"/>
<name>A0A165GZ55_XYLHT</name>
<evidence type="ECO:0000256" key="5">
    <source>
        <dbReference type="ARBA" id="ARBA00022833"/>
    </source>
</evidence>
<feature type="compositionally biased region" description="Polar residues" evidence="9">
    <location>
        <begin position="383"/>
        <end position="392"/>
    </location>
</feature>
<evidence type="ECO:0000256" key="8">
    <source>
        <dbReference type="PROSITE-ProRule" id="PRU00175"/>
    </source>
</evidence>
<dbReference type="SMART" id="SM00184">
    <property type="entry name" value="RING"/>
    <property type="match status" value="1"/>
</dbReference>
<proteinExistence type="predicted"/>
<feature type="region of interest" description="Disordered" evidence="9">
    <location>
        <begin position="174"/>
        <end position="195"/>
    </location>
</feature>
<gene>
    <name evidence="12" type="ORF">L228DRAFT_135944</name>
</gene>
<dbReference type="RefSeq" id="XP_018188339.1">
    <property type="nucleotide sequence ID" value="XM_018329135.1"/>
</dbReference>
<feature type="transmembrane region" description="Helical" evidence="10">
    <location>
        <begin position="97"/>
        <end position="119"/>
    </location>
</feature>
<comment type="subcellular location">
    <subcellularLocation>
        <location evidence="1">Membrane</location>
    </subcellularLocation>
</comment>
<feature type="domain" description="RING-type" evidence="11">
    <location>
        <begin position="255"/>
        <end position="297"/>
    </location>
</feature>
<keyword evidence="3" id="KW-0479">Metal-binding</keyword>
<dbReference type="InterPro" id="IPR013083">
    <property type="entry name" value="Znf_RING/FYVE/PHD"/>
</dbReference>
<keyword evidence="2 10" id="KW-0812">Transmembrane</keyword>
<evidence type="ECO:0000256" key="3">
    <source>
        <dbReference type="ARBA" id="ARBA00022723"/>
    </source>
</evidence>
<dbReference type="Proteomes" id="UP000076632">
    <property type="component" value="Unassembled WGS sequence"/>
</dbReference>
<keyword evidence="6 10" id="KW-1133">Transmembrane helix</keyword>
<dbReference type="STRING" id="1328760.A0A165GZ55"/>
<feature type="region of interest" description="Disordered" evidence="9">
    <location>
        <begin position="381"/>
        <end position="465"/>
    </location>
</feature>
<evidence type="ECO:0000256" key="9">
    <source>
        <dbReference type="SAM" id="MobiDB-lite"/>
    </source>
</evidence>
<dbReference type="GO" id="GO:0016020">
    <property type="term" value="C:membrane"/>
    <property type="evidence" value="ECO:0007669"/>
    <property type="project" value="UniProtKB-SubCell"/>
</dbReference>
<dbReference type="InterPro" id="IPR001841">
    <property type="entry name" value="Znf_RING"/>
</dbReference>
<dbReference type="PANTHER" id="PTHR46539">
    <property type="entry name" value="E3 UBIQUITIN-PROTEIN LIGASE ATL42"/>
    <property type="match status" value="1"/>
</dbReference>
<dbReference type="PANTHER" id="PTHR46539:SF1">
    <property type="entry name" value="E3 UBIQUITIN-PROTEIN LIGASE ATL42"/>
    <property type="match status" value="1"/>
</dbReference>
<feature type="compositionally biased region" description="Basic and acidic residues" evidence="9">
    <location>
        <begin position="308"/>
        <end position="322"/>
    </location>
</feature>
<evidence type="ECO:0000259" key="11">
    <source>
        <dbReference type="PROSITE" id="PS50089"/>
    </source>
</evidence>
<reference evidence="12 13" key="1">
    <citation type="journal article" date="2016" name="Fungal Biol.">
        <title>The genome of Xylona heveae provides a window into fungal endophytism.</title>
        <authorList>
            <person name="Gazis R."/>
            <person name="Kuo A."/>
            <person name="Riley R."/>
            <person name="LaButti K."/>
            <person name="Lipzen A."/>
            <person name="Lin J."/>
            <person name="Amirebrahimi M."/>
            <person name="Hesse C.N."/>
            <person name="Spatafora J.W."/>
            <person name="Henrissat B."/>
            <person name="Hainaut M."/>
            <person name="Grigoriev I.V."/>
            <person name="Hibbett D.S."/>
        </authorList>
    </citation>
    <scope>NUCLEOTIDE SEQUENCE [LARGE SCALE GENOMIC DNA]</scope>
    <source>
        <strain evidence="12 13">TC161</strain>
    </source>
</reference>
<dbReference type="InParanoid" id="A0A165GZ55"/>
<accession>A0A165GZ55</accession>
<dbReference type="AlphaFoldDB" id="A0A165GZ55"/>
<evidence type="ECO:0000256" key="6">
    <source>
        <dbReference type="ARBA" id="ARBA00022989"/>
    </source>
</evidence>
<keyword evidence="13" id="KW-1185">Reference proteome</keyword>
<feature type="compositionally biased region" description="Polar residues" evidence="9">
    <location>
        <begin position="442"/>
        <end position="451"/>
    </location>
</feature>
<keyword evidence="4 8" id="KW-0863">Zinc-finger</keyword>
<feature type="compositionally biased region" description="Low complexity" evidence="9">
    <location>
        <begin position="66"/>
        <end position="79"/>
    </location>
</feature>
<dbReference type="SUPFAM" id="SSF57850">
    <property type="entry name" value="RING/U-box"/>
    <property type="match status" value="1"/>
</dbReference>
<evidence type="ECO:0000256" key="2">
    <source>
        <dbReference type="ARBA" id="ARBA00022692"/>
    </source>
</evidence>
<evidence type="ECO:0000256" key="7">
    <source>
        <dbReference type="ARBA" id="ARBA00023136"/>
    </source>
</evidence>
<dbReference type="GO" id="GO:0008270">
    <property type="term" value="F:zinc ion binding"/>
    <property type="evidence" value="ECO:0007669"/>
    <property type="project" value="UniProtKB-KW"/>
</dbReference>
<evidence type="ECO:0000313" key="13">
    <source>
        <dbReference type="Proteomes" id="UP000076632"/>
    </source>
</evidence>
<keyword evidence="5" id="KW-0862">Zinc</keyword>
<feature type="region of interest" description="Disordered" evidence="9">
    <location>
        <begin position="207"/>
        <end position="251"/>
    </location>
</feature>
<dbReference type="EMBL" id="KV407458">
    <property type="protein sequence ID" value="KZF22784.1"/>
    <property type="molecule type" value="Genomic_DNA"/>
</dbReference>
<evidence type="ECO:0000256" key="10">
    <source>
        <dbReference type="SAM" id="Phobius"/>
    </source>
</evidence>
<evidence type="ECO:0000256" key="4">
    <source>
        <dbReference type="ARBA" id="ARBA00022771"/>
    </source>
</evidence>
<evidence type="ECO:0000256" key="1">
    <source>
        <dbReference type="ARBA" id="ARBA00004370"/>
    </source>
</evidence>
<feature type="region of interest" description="Disordered" evidence="9">
    <location>
        <begin position="304"/>
        <end position="346"/>
    </location>
</feature>
<protein>
    <recommendedName>
        <fullName evidence="11">RING-type domain-containing protein</fullName>
    </recommendedName>
</protein>
<dbReference type="Gene3D" id="3.30.40.10">
    <property type="entry name" value="Zinc/RING finger domain, C3HC4 (zinc finger)"/>
    <property type="match status" value="1"/>
</dbReference>
<organism evidence="12 13">
    <name type="scientific">Xylona heveae (strain CBS 132557 / TC161)</name>
    <dbReference type="NCBI Taxonomy" id="1328760"/>
    <lineage>
        <taxon>Eukaryota</taxon>
        <taxon>Fungi</taxon>
        <taxon>Dikarya</taxon>
        <taxon>Ascomycota</taxon>
        <taxon>Pezizomycotina</taxon>
        <taxon>Xylonomycetes</taxon>
        <taxon>Xylonales</taxon>
        <taxon>Xylonaceae</taxon>
        <taxon>Xylona</taxon>
    </lineage>
</organism>
<dbReference type="CDD" id="cd16454">
    <property type="entry name" value="RING-H2_PA-TM-RING"/>
    <property type="match status" value="1"/>
</dbReference>
<dbReference type="OMA" id="PGCSICT"/>
<keyword evidence="7 10" id="KW-0472">Membrane</keyword>
<feature type="region of interest" description="Disordered" evidence="9">
    <location>
        <begin position="61"/>
        <end position="85"/>
    </location>
</feature>
<sequence>MLDTVAGDNPQAIILFSKSASGCSLTPNSGFSFQMLYSMTNSNEGSAIQTGLLNRQQISAQIGPDNSNSNSSSGNNNNSGGNGGNGAGTPTTAVAMIILYSVTGVITALFLLIIVTGAVRAHRHPERYGPRNVLGRTRQSRARGLARAMLDTIPIVKFGEAHEQPKPADQDVELANTAGQPGNETTATGGGTKHGGIESAAEVVATPSDGASTTMPGASASHDPASHDQVQPVSSADHLEEHQPATNSNEEGLTCSICTDEFVKGQDIRVLPCNHKFHPECVDPWLLNVSGTCPLCRIDLRPTTSRTSENDRQESDSHDHGRNGLPPPLAADAETATGGPGNRSSRRFSAFIHQTLGPSRMQDATAEERIAVLRRFRDHWRQNNETSASDRNGSGVAPNYPDGEQDRSTRQRLNARFRDTFHIRTRRRDSMLVGATHDQHGPTASSASNNDQPPPEVNGDPASRV</sequence>
<dbReference type="Pfam" id="PF13639">
    <property type="entry name" value="zf-RING_2"/>
    <property type="match status" value="1"/>
</dbReference>